<gene>
    <name evidence="12" type="ORF">EJ05DRAFT_501191</name>
</gene>
<dbReference type="OrthoDB" id="529273at2759"/>
<name>A0A6A6W6K4_9PEZI</name>
<dbReference type="InterPro" id="IPR007657">
    <property type="entry name" value="Glycosyltransferase_61"/>
</dbReference>
<keyword evidence="13" id="KW-1185">Reference proteome</keyword>
<dbReference type="InterPro" id="IPR049625">
    <property type="entry name" value="Glyco_transf_61_cat"/>
</dbReference>
<evidence type="ECO:0000256" key="4">
    <source>
        <dbReference type="ARBA" id="ARBA00022729"/>
    </source>
</evidence>
<accession>A0A6A6W6K4</accession>
<dbReference type="EMBL" id="ML996573">
    <property type="protein sequence ID" value="KAF2757664.1"/>
    <property type="molecule type" value="Genomic_DNA"/>
</dbReference>
<evidence type="ECO:0000256" key="8">
    <source>
        <dbReference type="ARBA" id="ARBA00042574"/>
    </source>
</evidence>
<keyword evidence="6" id="KW-0325">Glycoprotein</keyword>
<reference evidence="12" key="1">
    <citation type="journal article" date="2020" name="Stud. Mycol.">
        <title>101 Dothideomycetes genomes: a test case for predicting lifestyles and emergence of pathogens.</title>
        <authorList>
            <person name="Haridas S."/>
            <person name="Albert R."/>
            <person name="Binder M."/>
            <person name="Bloem J."/>
            <person name="Labutti K."/>
            <person name="Salamov A."/>
            <person name="Andreopoulos B."/>
            <person name="Baker S."/>
            <person name="Barry K."/>
            <person name="Bills G."/>
            <person name="Bluhm B."/>
            <person name="Cannon C."/>
            <person name="Castanera R."/>
            <person name="Culley D."/>
            <person name="Daum C."/>
            <person name="Ezra D."/>
            <person name="Gonzalez J."/>
            <person name="Henrissat B."/>
            <person name="Kuo A."/>
            <person name="Liang C."/>
            <person name="Lipzen A."/>
            <person name="Lutzoni F."/>
            <person name="Magnuson J."/>
            <person name="Mondo S."/>
            <person name="Nolan M."/>
            <person name="Ohm R."/>
            <person name="Pangilinan J."/>
            <person name="Park H.-J."/>
            <person name="Ramirez L."/>
            <person name="Alfaro M."/>
            <person name="Sun H."/>
            <person name="Tritt A."/>
            <person name="Yoshinaga Y."/>
            <person name="Zwiers L.-H."/>
            <person name="Turgeon B."/>
            <person name="Goodwin S."/>
            <person name="Spatafora J."/>
            <person name="Crous P."/>
            <person name="Grigoriev I."/>
        </authorList>
    </citation>
    <scope>NUCLEOTIDE SEQUENCE</scope>
    <source>
        <strain evidence="12">CBS 121739</strain>
    </source>
</reference>
<dbReference type="AlphaFoldDB" id="A0A6A6W6K4"/>
<evidence type="ECO:0000256" key="1">
    <source>
        <dbReference type="ARBA" id="ARBA00011970"/>
    </source>
</evidence>
<dbReference type="EC" id="2.4.1.255" evidence="1"/>
<dbReference type="GeneID" id="54488142"/>
<proteinExistence type="predicted"/>
<dbReference type="PANTHER" id="PTHR20961:SF148">
    <property type="entry name" value="EGF DOMAIN-SPECIFIC O-LINKED N-ACETYLGLUCOSAMINE TRANSFERASE"/>
    <property type="match status" value="1"/>
</dbReference>
<comment type="catalytic activity">
    <reaction evidence="10">
        <text>L-threonyl-[protein] + UDP-N-acetyl-alpha-D-glucosamine = 3-O-(N-acetyl-beta-D-glucosaminyl)-L-threonyl-[protein] + UDP + H(+)</text>
        <dbReference type="Rhea" id="RHEA:48908"/>
        <dbReference type="Rhea" id="RHEA-COMP:11060"/>
        <dbReference type="Rhea" id="RHEA-COMP:12252"/>
        <dbReference type="ChEBI" id="CHEBI:15378"/>
        <dbReference type="ChEBI" id="CHEBI:30013"/>
        <dbReference type="ChEBI" id="CHEBI:57705"/>
        <dbReference type="ChEBI" id="CHEBI:58223"/>
        <dbReference type="ChEBI" id="CHEBI:90840"/>
        <dbReference type="EC" id="2.4.1.255"/>
    </reaction>
</comment>
<evidence type="ECO:0000259" key="11">
    <source>
        <dbReference type="Pfam" id="PF04577"/>
    </source>
</evidence>
<keyword evidence="4" id="KW-0732">Signal</keyword>
<evidence type="ECO:0000256" key="6">
    <source>
        <dbReference type="ARBA" id="ARBA00023180"/>
    </source>
</evidence>
<keyword evidence="2" id="KW-0328">Glycosyltransferase</keyword>
<evidence type="ECO:0000256" key="7">
    <source>
        <dbReference type="ARBA" id="ARBA00040944"/>
    </source>
</evidence>
<organism evidence="12 13">
    <name type="scientific">Pseudovirgaria hyperparasitica</name>
    <dbReference type="NCBI Taxonomy" id="470096"/>
    <lineage>
        <taxon>Eukaryota</taxon>
        <taxon>Fungi</taxon>
        <taxon>Dikarya</taxon>
        <taxon>Ascomycota</taxon>
        <taxon>Pezizomycotina</taxon>
        <taxon>Dothideomycetes</taxon>
        <taxon>Dothideomycetes incertae sedis</taxon>
        <taxon>Acrospermales</taxon>
        <taxon>Acrospermaceae</taxon>
        <taxon>Pseudovirgaria</taxon>
    </lineage>
</organism>
<dbReference type="GO" id="GO:0005788">
    <property type="term" value="C:endoplasmic reticulum lumen"/>
    <property type="evidence" value="ECO:0007669"/>
    <property type="project" value="TreeGrafter"/>
</dbReference>
<dbReference type="Proteomes" id="UP000799437">
    <property type="component" value="Unassembled WGS sequence"/>
</dbReference>
<evidence type="ECO:0000256" key="2">
    <source>
        <dbReference type="ARBA" id="ARBA00022676"/>
    </source>
</evidence>
<dbReference type="GO" id="GO:0097363">
    <property type="term" value="F:protein O-acetylglucosaminyltransferase activity"/>
    <property type="evidence" value="ECO:0007669"/>
    <property type="project" value="UniProtKB-EC"/>
</dbReference>
<dbReference type="PANTHER" id="PTHR20961">
    <property type="entry name" value="GLYCOSYLTRANSFERASE"/>
    <property type="match status" value="1"/>
</dbReference>
<evidence type="ECO:0000256" key="3">
    <source>
        <dbReference type="ARBA" id="ARBA00022679"/>
    </source>
</evidence>
<evidence type="ECO:0000256" key="5">
    <source>
        <dbReference type="ARBA" id="ARBA00022824"/>
    </source>
</evidence>
<evidence type="ECO:0000256" key="10">
    <source>
        <dbReference type="ARBA" id="ARBA00049432"/>
    </source>
</evidence>
<sequence>MCSTQNVGSTFACHDVGITHGRRDAFCVVEGARFDATTSRFDLDCTPDALSRLPTYMYDTGVPNVLRETFRIGTPEQKEQQISSQRGGTVVLVKRELPGNLWHSLLEIWSFWLTMDTLGFEAFAQSNDVQVVFVDSHIKMEPYADLWTVFSGGKKPLRMEEYANMNVEKRGYFKQVVIPLSGGSNPIWQGDWEKLNCWQSELVKTFSDRVLKTFEVVDKAITDHNVRITFLDRKGNRRFVHQDQLLAGIAQKYPDATIDTVDFTEMSFGEQLEVISNTTVLIGVHGAGMTHSIFMPEGSTIIDIMPPGLQCKGFENIAGLKHIGYFKIQGGGEEKSGASFKSPSWQSDDVEVHESDFVSTFQHVMKTYGKT</sequence>
<evidence type="ECO:0000313" key="12">
    <source>
        <dbReference type="EMBL" id="KAF2757664.1"/>
    </source>
</evidence>
<feature type="domain" description="Glycosyltransferase 61 catalytic" evidence="11">
    <location>
        <begin position="206"/>
        <end position="302"/>
    </location>
</feature>
<evidence type="ECO:0000313" key="13">
    <source>
        <dbReference type="Proteomes" id="UP000799437"/>
    </source>
</evidence>
<dbReference type="RefSeq" id="XP_033600115.1">
    <property type="nucleotide sequence ID" value="XM_033747088.1"/>
</dbReference>
<comment type="catalytic activity">
    <reaction evidence="9">
        <text>L-seryl-[protein] + UDP-N-acetyl-alpha-D-glucosamine = 3-O-(N-acetyl-beta-D-glucosaminyl)-L-seryl-[protein] + UDP + H(+)</text>
        <dbReference type="Rhea" id="RHEA:48904"/>
        <dbReference type="Rhea" id="RHEA-COMP:9863"/>
        <dbReference type="Rhea" id="RHEA-COMP:12251"/>
        <dbReference type="ChEBI" id="CHEBI:15378"/>
        <dbReference type="ChEBI" id="CHEBI:29999"/>
        <dbReference type="ChEBI" id="CHEBI:57705"/>
        <dbReference type="ChEBI" id="CHEBI:58223"/>
        <dbReference type="ChEBI" id="CHEBI:90838"/>
        <dbReference type="EC" id="2.4.1.255"/>
    </reaction>
</comment>
<protein>
    <recommendedName>
        <fullName evidence="7">EGF domain-specific O-linked N-acetylglucosamine transferase</fullName>
        <ecNumber evidence="1">2.4.1.255</ecNumber>
    </recommendedName>
    <alternativeName>
        <fullName evidence="8">Extracellular O-linked N-acetylglucosamine transferase</fullName>
    </alternativeName>
</protein>
<keyword evidence="3" id="KW-0808">Transferase</keyword>
<evidence type="ECO:0000256" key="9">
    <source>
        <dbReference type="ARBA" id="ARBA00048317"/>
    </source>
</evidence>
<dbReference type="Pfam" id="PF04577">
    <property type="entry name" value="Glyco_transf_61"/>
    <property type="match status" value="1"/>
</dbReference>
<keyword evidence="5" id="KW-0256">Endoplasmic reticulum</keyword>